<keyword evidence="1" id="KW-0614">Plasmid</keyword>
<evidence type="ECO:0000313" key="2">
    <source>
        <dbReference type="Proteomes" id="UP000215158"/>
    </source>
</evidence>
<geneLocation type="plasmid" evidence="1 2">
    <name>pBN1</name>
</geneLocation>
<proteinExistence type="predicted"/>
<dbReference type="OrthoDB" id="9096507at2"/>
<dbReference type="RefSeq" id="WP_095423382.1">
    <property type="nucleotide sequence ID" value="NZ_CP022991.1"/>
</dbReference>
<dbReference type="KEGG" id="parb:CJU94_36070"/>
<protein>
    <submittedName>
        <fullName evidence="1">Uncharacterized protein</fullName>
    </submittedName>
</protein>
<dbReference type="EMBL" id="CP022991">
    <property type="protein sequence ID" value="ASW03561.1"/>
    <property type="molecule type" value="Genomic_DNA"/>
</dbReference>
<keyword evidence="2" id="KW-1185">Reference proteome</keyword>
<dbReference type="Proteomes" id="UP000215158">
    <property type="component" value="Plasmid pBN1"/>
</dbReference>
<reference evidence="1 2" key="1">
    <citation type="submission" date="2017-08" db="EMBL/GenBank/DDBJ databases">
        <title>Identification and genetic characteristics of simultaneous BTEX- and naphthalene-degrading Paraburkholderia sp. BN5 isolated from petroleum-contaminated soil.</title>
        <authorList>
            <person name="Lee Y."/>
            <person name="Jeon C.O."/>
        </authorList>
    </citation>
    <scope>NUCLEOTIDE SEQUENCE [LARGE SCALE GENOMIC DNA]</scope>
    <source>
        <strain evidence="1 2">BN5</strain>
        <plasmid evidence="1 2">pBN1</plasmid>
    </source>
</reference>
<gene>
    <name evidence="1" type="ORF">CJU94_36070</name>
</gene>
<sequence length="160" mass="17549">MIYVVEQSDSAPPRAWFAYDDDDFARKVATSDPLSAAEIYDEVTPRELLALVDHLPDASGRAAYPSICAVGDEHGWDTLLYRADYLLGRGVCRREPVSERDAQAAALAARGGRCLIYWNDRDAIGAFEGADSRLAGDSNWPARRALYGQLVALEVLADDN</sequence>
<organism evidence="1 2">
    <name type="scientific">Paraburkholderia aromaticivorans</name>
    <dbReference type="NCBI Taxonomy" id="2026199"/>
    <lineage>
        <taxon>Bacteria</taxon>
        <taxon>Pseudomonadati</taxon>
        <taxon>Pseudomonadota</taxon>
        <taxon>Betaproteobacteria</taxon>
        <taxon>Burkholderiales</taxon>
        <taxon>Burkholderiaceae</taxon>
        <taxon>Paraburkholderia</taxon>
    </lineage>
</organism>
<evidence type="ECO:0000313" key="1">
    <source>
        <dbReference type="EMBL" id="ASW03561.1"/>
    </source>
</evidence>
<dbReference type="AlphaFoldDB" id="A0A248VX06"/>
<accession>A0A248VX06</accession>
<name>A0A248VX06_9BURK</name>